<proteinExistence type="predicted"/>
<dbReference type="EMBL" id="VUAO01000028">
    <property type="protein sequence ID" value="KAA8796674.1"/>
    <property type="molecule type" value="Genomic_DNA"/>
</dbReference>
<sequence>MLKSVKFVVVLVSVIVFALALTFALANSVEASEVNFLVSVRNFSNEKTLTSVSVQSKQRYLVKRVQKLTGTKKYLVFLKNGRSIMTTQRLKKNTYVTVQKYTVVVNRGSFTETTNYFKLNGKAVPEMTHKIAVC</sequence>
<reference evidence="1 2" key="1">
    <citation type="submission" date="2019-09" db="EMBL/GenBank/DDBJ databases">
        <title>Comparative analysis of L. crispatus genomes revealed niche specific adaptation to different host and body sites.</title>
        <authorList>
            <person name="Pan M."/>
            <person name="Hidalgo-Cantabrana C."/>
            <person name="Barrangou R."/>
        </authorList>
    </citation>
    <scope>NUCLEOTIDE SEQUENCE [LARGE SCALE GENOMIC DNA]</scope>
    <source>
        <strain evidence="1 2">NCK973</strain>
    </source>
</reference>
<accession>A0AB73BMW8</accession>
<dbReference type="RefSeq" id="WP_150352904.1">
    <property type="nucleotide sequence ID" value="NZ_VUAM01000010.1"/>
</dbReference>
<evidence type="ECO:0000313" key="2">
    <source>
        <dbReference type="Proteomes" id="UP000322051"/>
    </source>
</evidence>
<evidence type="ECO:0000313" key="1">
    <source>
        <dbReference type="EMBL" id="KAA8796674.1"/>
    </source>
</evidence>
<dbReference type="AlphaFoldDB" id="A0AB73BMW8"/>
<name>A0AB73BMW8_9LACO</name>
<protein>
    <submittedName>
        <fullName evidence="1">Uncharacterized protein</fullName>
    </submittedName>
</protein>
<gene>
    <name evidence="1" type="ORF">F1C02_09275</name>
</gene>
<dbReference type="Proteomes" id="UP000322051">
    <property type="component" value="Unassembled WGS sequence"/>
</dbReference>
<organism evidence="1 2">
    <name type="scientific">Lactobacillus crispatus</name>
    <dbReference type="NCBI Taxonomy" id="47770"/>
    <lineage>
        <taxon>Bacteria</taxon>
        <taxon>Bacillati</taxon>
        <taxon>Bacillota</taxon>
        <taxon>Bacilli</taxon>
        <taxon>Lactobacillales</taxon>
        <taxon>Lactobacillaceae</taxon>
        <taxon>Lactobacillus</taxon>
    </lineage>
</organism>
<comment type="caution">
    <text evidence="1">The sequence shown here is derived from an EMBL/GenBank/DDBJ whole genome shotgun (WGS) entry which is preliminary data.</text>
</comment>